<dbReference type="EMBL" id="CP017415">
    <property type="protein sequence ID" value="AOU99117.1"/>
    <property type="molecule type" value="Genomic_DNA"/>
</dbReference>
<protein>
    <recommendedName>
        <fullName evidence="4">Cytochrome c domain-containing protein</fullName>
    </recommendedName>
</protein>
<sequence length="442" mass="47399">MKFSAGKLATALVVGGAAMVGAQEAHAVPSFARQLGVSCAACHTVEPQLTSFGRQFKSLAYTFNSGSGNTIGYEQDNQKRLAIDKIPPIALMLIADQSWQNKGASTPNPSADFPGQYSLFYAGRAGTDLGVFSQLTWDPTTNSVGIDNTDVRYAKESQVGGGNLVWGLDANNAPGVGDLWQDTPIWGFPFYSPVQGTGGAADGTLLGNVVLQQTSAGAGGYVWYNNTWYAQVMFYRGMNPGSTVNTLQGTLANTAPYWRLAYSHEGGVNSWEVGTFGIDAKAYQSGATGGPEVGYLDTAVDGQYEHVATNYSYTIRASYIHEKLTVPTVSGNPTVNQYQVNGQYYWHRKYGVVGQYFGTSGTKSDKLWGGPTNTGATTPLLTSDVASTTGSPDTAGEILQLNYLPWINTKFGMQYVAFNKFDGAAKNASDNNTFSVFMWIMM</sequence>
<dbReference type="KEGG" id="aprs:BI364_15270"/>
<feature type="signal peptide" evidence="1">
    <location>
        <begin position="1"/>
        <end position="27"/>
    </location>
</feature>
<evidence type="ECO:0000256" key="1">
    <source>
        <dbReference type="SAM" id="SignalP"/>
    </source>
</evidence>
<evidence type="ECO:0000313" key="2">
    <source>
        <dbReference type="EMBL" id="AOU99117.1"/>
    </source>
</evidence>
<dbReference type="Proteomes" id="UP000095401">
    <property type="component" value="Chromosome"/>
</dbReference>
<dbReference type="AlphaFoldDB" id="A0A1D8IRT7"/>
<organism evidence="2 3">
    <name type="scientific">Acidihalobacter yilgarnensis</name>
    <dbReference type="NCBI Taxonomy" id="2819280"/>
    <lineage>
        <taxon>Bacteria</taxon>
        <taxon>Pseudomonadati</taxon>
        <taxon>Pseudomonadota</taxon>
        <taxon>Gammaproteobacteria</taxon>
        <taxon>Chromatiales</taxon>
        <taxon>Ectothiorhodospiraceae</taxon>
        <taxon>Acidihalobacter</taxon>
    </lineage>
</organism>
<keyword evidence="3" id="KW-1185">Reference proteome</keyword>
<reference evidence="3" key="1">
    <citation type="submission" date="2016-09" db="EMBL/GenBank/DDBJ databases">
        <title>Acidihalobacter prosperus F5.</title>
        <authorList>
            <person name="Khaleque H.N."/>
            <person name="Ramsay J.P."/>
            <person name="Kaksonen A.H."/>
            <person name="Boxall N.J."/>
            <person name="Watkin E.L.J."/>
        </authorList>
    </citation>
    <scope>NUCLEOTIDE SEQUENCE [LARGE SCALE GENOMIC DNA]</scope>
    <source>
        <strain evidence="3">F5</strain>
    </source>
</reference>
<feature type="chain" id="PRO_5009108379" description="Cytochrome c domain-containing protein" evidence="1">
    <location>
        <begin position="28"/>
        <end position="442"/>
    </location>
</feature>
<gene>
    <name evidence="2" type="ORF">BI364_15270</name>
</gene>
<evidence type="ECO:0000313" key="3">
    <source>
        <dbReference type="Proteomes" id="UP000095401"/>
    </source>
</evidence>
<name>A0A1D8IRT7_9GAMM</name>
<evidence type="ECO:0008006" key="4">
    <source>
        <dbReference type="Google" id="ProtNLM"/>
    </source>
</evidence>
<keyword evidence="1" id="KW-0732">Signal</keyword>
<proteinExistence type="predicted"/>
<accession>A0A1D8IRT7</accession>